<accession>G7DSD9</accession>
<protein>
    <recommendedName>
        <fullName evidence="3">DUF1748-domain-containing protein</fullName>
    </recommendedName>
</protein>
<dbReference type="GO" id="GO:0005737">
    <property type="term" value="C:cytoplasm"/>
    <property type="evidence" value="ECO:0007669"/>
    <property type="project" value="TreeGrafter"/>
</dbReference>
<dbReference type="HOGENOM" id="CLU_1949344_0_0_1"/>
<evidence type="ECO:0000313" key="2">
    <source>
        <dbReference type="Proteomes" id="UP000009131"/>
    </source>
</evidence>
<dbReference type="STRING" id="764103.G7DSD9"/>
<organism evidence="1 2">
    <name type="scientific">Mixia osmundae (strain CBS 9802 / IAM 14324 / JCM 22182 / KY 12970)</name>
    <dbReference type="NCBI Taxonomy" id="764103"/>
    <lineage>
        <taxon>Eukaryota</taxon>
        <taxon>Fungi</taxon>
        <taxon>Dikarya</taxon>
        <taxon>Basidiomycota</taxon>
        <taxon>Pucciniomycotina</taxon>
        <taxon>Mixiomycetes</taxon>
        <taxon>Mixiales</taxon>
        <taxon>Mixiaceae</taxon>
        <taxon>Mixia</taxon>
    </lineage>
</organism>
<reference evidence="1 2" key="1">
    <citation type="journal article" date="2011" name="J. Gen. Appl. Microbiol.">
        <title>Draft genome sequencing of the enigmatic basidiomycete Mixia osmundae.</title>
        <authorList>
            <person name="Nishida H."/>
            <person name="Nagatsuka Y."/>
            <person name="Sugiyama J."/>
        </authorList>
    </citation>
    <scope>NUCLEOTIDE SEQUENCE [LARGE SCALE GENOMIC DNA]</scope>
    <source>
        <strain evidence="2">CBS 9802 / IAM 14324 / JCM 22182 / KY 12970</strain>
    </source>
</reference>
<dbReference type="EMBL" id="BABT02000007">
    <property type="protein sequence ID" value="GAA93499.1"/>
    <property type="molecule type" value="Genomic_DNA"/>
</dbReference>
<dbReference type="OrthoDB" id="16824at2759"/>
<evidence type="ECO:0008006" key="3">
    <source>
        <dbReference type="Google" id="ProtNLM"/>
    </source>
</evidence>
<proteinExistence type="predicted"/>
<dbReference type="Pfam" id="PF08520">
    <property type="entry name" value="Mitofissin"/>
    <property type="match status" value="1"/>
</dbReference>
<dbReference type="PANTHER" id="PTHR28075:SF3">
    <property type="entry name" value="DUF1748-DOMAIN-CONTAINING PROTEIN"/>
    <property type="match status" value="1"/>
</dbReference>
<sequence length="129" mass="13832">MIGRLVHYGADAVLISCVLAGVKRTTGFTLSPSACGIPEGTATGLVNSYLGVGEGLFDYACATSYRNGFFVRSPRLRHPLSLCQASSNECRRSRHGVTRRDEQHSLAGAFLLASYSSPFSELGAIMRSK</sequence>
<comment type="caution">
    <text evidence="1">The sequence shown here is derived from an EMBL/GenBank/DDBJ whole genome shotgun (WGS) entry which is preliminary data.</text>
</comment>
<keyword evidence="2" id="KW-1185">Reference proteome</keyword>
<dbReference type="RefSeq" id="XP_014566590.1">
    <property type="nucleotide sequence ID" value="XM_014711104.1"/>
</dbReference>
<dbReference type="eggNOG" id="ENOG502SCMR">
    <property type="taxonomic scope" value="Eukaryota"/>
</dbReference>
<dbReference type="Proteomes" id="UP000009131">
    <property type="component" value="Unassembled WGS sequence"/>
</dbReference>
<dbReference type="InParanoid" id="G7DSD9"/>
<dbReference type="AlphaFoldDB" id="G7DSD9"/>
<reference evidence="1 2" key="2">
    <citation type="journal article" date="2012" name="Open Biol.">
        <title>Characteristics of nucleosomes and linker DNA regions on the genome of the basidiomycete Mixia osmundae revealed by mono- and dinucleosome mapping.</title>
        <authorList>
            <person name="Nishida H."/>
            <person name="Kondo S."/>
            <person name="Matsumoto T."/>
            <person name="Suzuki Y."/>
            <person name="Yoshikawa H."/>
            <person name="Taylor T.D."/>
            <person name="Sugiyama J."/>
        </authorList>
    </citation>
    <scope>NUCLEOTIDE SEQUENCE [LARGE SCALE GENOMIC DNA]</scope>
    <source>
        <strain evidence="2">CBS 9802 / IAM 14324 / JCM 22182 / KY 12970</strain>
    </source>
</reference>
<dbReference type="PANTHER" id="PTHR28075">
    <property type="entry name" value="CHROMOSOME 16, WHOLE GENOME SHOTGUN SEQUENCE"/>
    <property type="match status" value="1"/>
</dbReference>
<evidence type="ECO:0000313" key="1">
    <source>
        <dbReference type="EMBL" id="GAA93499.1"/>
    </source>
</evidence>
<dbReference type="InterPro" id="IPR013726">
    <property type="entry name" value="Mitofissin"/>
</dbReference>
<name>G7DSD9_MIXOS</name>
<gene>
    <name evidence="1" type="primary">Mo00139</name>
    <name evidence="1" type="ORF">E5Q_00139</name>
</gene>